<sequence>MPRDLGDDTARLEGAEGSVEHRTWAEVMETPTGTYRFFSDVVIIYRSSLRLLAILIYRCPSGNSLGFVSLRVCIPSLQSYSENARGVGVARRGSLASSVVGVELVLESPHENGLLARSVLPDVGWVLASQRVENCVVISDRTSREADIVIVSIVEEDDPPLAIRLQVGTETWFSRVILSLSSVSFAKPWSCTRSSVECWLTKELLSLRSRNEDRFLGVFGDPPEADRGEVGIAHIFGV</sequence>
<protein>
    <submittedName>
        <fullName evidence="1">Uncharacterized protein</fullName>
    </submittedName>
</protein>
<comment type="caution">
    <text evidence="1">The sequence shown here is derived from an EMBL/GenBank/DDBJ whole genome shotgun (WGS) entry which is preliminary data.</text>
</comment>
<dbReference type="GeneID" id="63848927"/>
<organism evidence="1 2">
    <name type="scientific">Cucurbitaria berberidis CBS 394.84</name>
    <dbReference type="NCBI Taxonomy" id="1168544"/>
    <lineage>
        <taxon>Eukaryota</taxon>
        <taxon>Fungi</taxon>
        <taxon>Dikarya</taxon>
        <taxon>Ascomycota</taxon>
        <taxon>Pezizomycotina</taxon>
        <taxon>Dothideomycetes</taxon>
        <taxon>Pleosporomycetidae</taxon>
        <taxon>Pleosporales</taxon>
        <taxon>Pleosporineae</taxon>
        <taxon>Cucurbitariaceae</taxon>
        <taxon>Cucurbitaria</taxon>
    </lineage>
</organism>
<reference evidence="1" key="1">
    <citation type="submission" date="2020-01" db="EMBL/GenBank/DDBJ databases">
        <authorList>
            <consortium name="DOE Joint Genome Institute"/>
            <person name="Haridas S."/>
            <person name="Albert R."/>
            <person name="Binder M."/>
            <person name="Bloem J."/>
            <person name="Labutti K."/>
            <person name="Salamov A."/>
            <person name="Andreopoulos B."/>
            <person name="Baker S.E."/>
            <person name="Barry K."/>
            <person name="Bills G."/>
            <person name="Bluhm B.H."/>
            <person name="Cannon C."/>
            <person name="Castanera R."/>
            <person name="Culley D.E."/>
            <person name="Daum C."/>
            <person name="Ezra D."/>
            <person name="Gonzalez J.B."/>
            <person name="Henrissat B."/>
            <person name="Kuo A."/>
            <person name="Liang C."/>
            <person name="Lipzen A."/>
            <person name="Lutzoni F."/>
            <person name="Magnuson J."/>
            <person name="Mondo S."/>
            <person name="Nolan M."/>
            <person name="Ohm R."/>
            <person name="Pangilinan J."/>
            <person name="Park H.-J."/>
            <person name="Ramirez L."/>
            <person name="Alfaro M."/>
            <person name="Sun H."/>
            <person name="Tritt A."/>
            <person name="Yoshinaga Y."/>
            <person name="Zwiers L.-H."/>
            <person name="Turgeon B.G."/>
            <person name="Goodwin S.B."/>
            <person name="Spatafora J.W."/>
            <person name="Crous P.W."/>
            <person name="Grigoriev I.V."/>
        </authorList>
    </citation>
    <scope>NUCLEOTIDE SEQUENCE</scope>
    <source>
        <strain evidence="1">CBS 394.84</strain>
    </source>
</reference>
<dbReference type="RefSeq" id="XP_040790259.1">
    <property type="nucleotide sequence ID" value="XM_040931675.1"/>
</dbReference>
<proteinExistence type="predicted"/>
<accession>A0A9P4GLU4</accession>
<evidence type="ECO:0000313" key="1">
    <source>
        <dbReference type="EMBL" id="KAF1847696.1"/>
    </source>
</evidence>
<dbReference type="AlphaFoldDB" id="A0A9P4GLU4"/>
<evidence type="ECO:0000313" key="2">
    <source>
        <dbReference type="Proteomes" id="UP000800039"/>
    </source>
</evidence>
<gene>
    <name evidence="1" type="ORF">K460DRAFT_352789</name>
</gene>
<name>A0A9P4GLU4_9PLEO</name>
<dbReference type="EMBL" id="ML976615">
    <property type="protein sequence ID" value="KAF1847696.1"/>
    <property type="molecule type" value="Genomic_DNA"/>
</dbReference>
<keyword evidence="2" id="KW-1185">Reference proteome</keyword>
<dbReference type="Proteomes" id="UP000800039">
    <property type="component" value="Unassembled WGS sequence"/>
</dbReference>